<dbReference type="AlphaFoldDB" id="A0A562RFL3"/>
<dbReference type="PANTHER" id="PTHR32552:SF74">
    <property type="entry name" value="HYDROXAMATE SIDEROPHORE RECEPTOR FHUE"/>
    <property type="match status" value="1"/>
</dbReference>
<keyword evidence="6 14" id="KW-0812">Transmembrane</keyword>
<dbReference type="OrthoDB" id="174652at2"/>
<dbReference type="InterPro" id="IPR012910">
    <property type="entry name" value="Plug_dom"/>
</dbReference>
<comment type="caution">
    <text evidence="19">The sequence shown here is derived from an EMBL/GenBank/DDBJ whole genome shotgun (WGS) entry which is preliminary data.</text>
</comment>
<evidence type="ECO:0000256" key="3">
    <source>
        <dbReference type="ARBA" id="ARBA00022448"/>
    </source>
</evidence>
<keyword evidence="4 14" id="KW-1134">Transmembrane beta strand</keyword>
<keyword evidence="11 14" id="KW-0472">Membrane</keyword>
<keyword evidence="9" id="KW-0406">Ion transport</keyword>
<dbReference type="SUPFAM" id="SSF56935">
    <property type="entry name" value="Porins"/>
    <property type="match status" value="1"/>
</dbReference>
<protein>
    <submittedName>
        <fullName evidence="19">Outer membrane receptor for ferric coprogen and ferric-rhodotorulic acid</fullName>
    </submittedName>
</protein>
<evidence type="ECO:0000256" key="4">
    <source>
        <dbReference type="ARBA" id="ARBA00022452"/>
    </source>
</evidence>
<evidence type="ECO:0000256" key="14">
    <source>
        <dbReference type="PROSITE-ProRule" id="PRU01360"/>
    </source>
</evidence>
<evidence type="ECO:0000256" key="5">
    <source>
        <dbReference type="ARBA" id="ARBA00022496"/>
    </source>
</evidence>
<feature type="domain" description="TonB-dependent receptor-like beta-barrel" evidence="17">
    <location>
        <begin position="264"/>
        <end position="698"/>
    </location>
</feature>
<dbReference type="GO" id="GO:0038023">
    <property type="term" value="F:signaling receptor activity"/>
    <property type="evidence" value="ECO:0007669"/>
    <property type="project" value="InterPro"/>
</dbReference>
<sequence>MNKYGSAGRRRKLGRFTMYAGLALPLAAAQAQTQSGDQAVMQQVEVTAEKLGDTAGAYITRESRTATPLSLSARETPQSVTVITQQRIEDQNLQSITDVVNNATGVSVNQYESHRAGFTARGFDIDNLQIDGIPTTWQAQWSGGETQSSLALYDRVEIVRGATGLLTGAGNPSAALNLVRKRANSKVLTGSAEAGIGSWDERRAAADVAMPLNADGTIRARVVGEIKKGDSWLDFGKTDSKTIYATVEADLGANTLLTAGFSRQDDDPKGPTWGGLPYWYTDGTVANWDRSKTTAAEWTHWHTTYNNAFAEVEHNFENGWKVRATYSRGDRKGDSFLLYLSGTPDRTTGAGLFPFTGAYKTGTKQEDAGVHVSGPFTLAGRQHEAAFGYLHMKQDFLSENRAADFGNADESIVDFNNWNGAAYPRPTFGAPTFYESSTTKQDGLYAMARFSITDPLKLIVGARSTNYEKTGVGLYTAEYRIKNDHEVTPYAGLVYEINPTYSAYASYTDIFQPQNLKDFNGDQLEAIVGKSSEIGIKGEFLDKRVNTSLAVFQIKQDNLGQAAGTRLNANGLPETYYRAAKGAKSEGFEAEVSGELVRGLNASAGYSQFRAKDATGVDFNSIYPRKLLRTFVTYKVPGQLAGLTVGGGVNWEGRTYTVDPTAPANTNGLLEQESHALVNLMARYEFNHQLSAQLNVNNAFDKKYFAMFAAYNQITYGAPRGATLVLKYKF</sequence>
<dbReference type="CDD" id="cd01347">
    <property type="entry name" value="ligand_gated_channel"/>
    <property type="match status" value="1"/>
</dbReference>
<keyword evidence="12 19" id="KW-0675">Receptor</keyword>
<evidence type="ECO:0000256" key="6">
    <source>
        <dbReference type="ARBA" id="ARBA00022692"/>
    </source>
</evidence>
<evidence type="ECO:0000256" key="8">
    <source>
        <dbReference type="ARBA" id="ARBA00023004"/>
    </source>
</evidence>
<dbReference type="Gene3D" id="2.40.170.20">
    <property type="entry name" value="TonB-dependent receptor, beta-barrel domain"/>
    <property type="match status" value="1"/>
</dbReference>
<evidence type="ECO:0000256" key="12">
    <source>
        <dbReference type="ARBA" id="ARBA00023170"/>
    </source>
</evidence>
<dbReference type="EMBL" id="VLLB01000002">
    <property type="protein sequence ID" value="TWI67364.1"/>
    <property type="molecule type" value="Genomic_DNA"/>
</dbReference>
<dbReference type="RefSeq" id="WP_145648202.1">
    <property type="nucleotide sequence ID" value="NZ_VLLB01000002.1"/>
</dbReference>
<comment type="similarity">
    <text evidence="2 14 15">Belongs to the TonB-dependent receptor family.</text>
</comment>
<name>A0A562RFL3_9BURK</name>
<dbReference type="FunFam" id="2.170.130.10:FF:000010">
    <property type="entry name" value="Ferripyoverdine receptor"/>
    <property type="match status" value="1"/>
</dbReference>
<evidence type="ECO:0000256" key="2">
    <source>
        <dbReference type="ARBA" id="ARBA00009810"/>
    </source>
</evidence>
<evidence type="ECO:0000313" key="19">
    <source>
        <dbReference type="EMBL" id="TWI67364.1"/>
    </source>
</evidence>
<feature type="chain" id="PRO_5021815035" evidence="16">
    <location>
        <begin position="32"/>
        <end position="730"/>
    </location>
</feature>
<keyword evidence="7 16" id="KW-0732">Signal</keyword>
<dbReference type="Pfam" id="PF07715">
    <property type="entry name" value="Plug"/>
    <property type="match status" value="1"/>
</dbReference>
<dbReference type="Gene3D" id="2.170.130.10">
    <property type="entry name" value="TonB-dependent receptor, plug domain"/>
    <property type="match status" value="1"/>
</dbReference>
<evidence type="ECO:0000256" key="10">
    <source>
        <dbReference type="ARBA" id="ARBA00023077"/>
    </source>
</evidence>
<comment type="subcellular location">
    <subcellularLocation>
        <location evidence="1 14">Cell outer membrane</location>
        <topology evidence="1 14">Multi-pass membrane protein</topology>
    </subcellularLocation>
</comment>
<accession>A0A562RFL3</accession>
<dbReference type="PANTHER" id="PTHR32552">
    <property type="entry name" value="FERRICHROME IRON RECEPTOR-RELATED"/>
    <property type="match status" value="1"/>
</dbReference>
<dbReference type="InterPro" id="IPR037066">
    <property type="entry name" value="Plug_dom_sf"/>
</dbReference>
<dbReference type="GO" id="GO:0015891">
    <property type="term" value="P:siderophore transport"/>
    <property type="evidence" value="ECO:0007669"/>
    <property type="project" value="InterPro"/>
</dbReference>
<organism evidence="19 20">
    <name type="scientific">Pseudoduganella lurida</name>
    <dbReference type="NCBI Taxonomy" id="1036180"/>
    <lineage>
        <taxon>Bacteria</taxon>
        <taxon>Pseudomonadati</taxon>
        <taxon>Pseudomonadota</taxon>
        <taxon>Betaproteobacteria</taxon>
        <taxon>Burkholderiales</taxon>
        <taxon>Oxalobacteraceae</taxon>
        <taxon>Telluria group</taxon>
        <taxon>Pseudoduganella</taxon>
    </lineage>
</organism>
<evidence type="ECO:0000259" key="18">
    <source>
        <dbReference type="Pfam" id="PF07715"/>
    </source>
</evidence>
<reference evidence="19 20" key="1">
    <citation type="journal article" date="2015" name="Stand. Genomic Sci.">
        <title>Genomic Encyclopedia of Bacterial and Archaeal Type Strains, Phase III: the genomes of soil and plant-associated and newly described type strains.</title>
        <authorList>
            <person name="Whitman W.B."/>
            <person name="Woyke T."/>
            <person name="Klenk H.P."/>
            <person name="Zhou Y."/>
            <person name="Lilburn T.G."/>
            <person name="Beck B.J."/>
            <person name="De Vos P."/>
            <person name="Vandamme P."/>
            <person name="Eisen J.A."/>
            <person name="Garrity G."/>
            <person name="Hugenholtz P."/>
            <person name="Kyrpides N.C."/>
        </authorList>
    </citation>
    <scope>NUCLEOTIDE SEQUENCE [LARGE SCALE GENOMIC DNA]</scope>
    <source>
        <strain evidence="19 20">CGMCC 1.10822</strain>
    </source>
</reference>
<keyword evidence="5" id="KW-0410">Iron transport</keyword>
<dbReference type="InterPro" id="IPR010105">
    <property type="entry name" value="TonB_sidphr_rcpt"/>
</dbReference>
<dbReference type="GO" id="GO:0015344">
    <property type="term" value="F:siderophore uptake transmembrane transporter activity"/>
    <property type="evidence" value="ECO:0007669"/>
    <property type="project" value="TreeGrafter"/>
</dbReference>
<evidence type="ECO:0000256" key="1">
    <source>
        <dbReference type="ARBA" id="ARBA00004571"/>
    </source>
</evidence>
<dbReference type="InterPro" id="IPR039426">
    <property type="entry name" value="TonB-dep_rcpt-like"/>
</dbReference>
<evidence type="ECO:0000256" key="16">
    <source>
        <dbReference type="SAM" id="SignalP"/>
    </source>
</evidence>
<feature type="domain" description="TonB-dependent receptor plug" evidence="18">
    <location>
        <begin position="73"/>
        <end position="173"/>
    </location>
</feature>
<gene>
    <name evidence="19" type="ORF">IP91_01477</name>
</gene>
<dbReference type="PROSITE" id="PS52016">
    <property type="entry name" value="TONB_DEPENDENT_REC_3"/>
    <property type="match status" value="1"/>
</dbReference>
<evidence type="ECO:0000256" key="11">
    <source>
        <dbReference type="ARBA" id="ARBA00023136"/>
    </source>
</evidence>
<evidence type="ECO:0000256" key="13">
    <source>
        <dbReference type="ARBA" id="ARBA00023237"/>
    </source>
</evidence>
<dbReference type="GO" id="GO:0009279">
    <property type="term" value="C:cell outer membrane"/>
    <property type="evidence" value="ECO:0007669"/>
    <property type="project" value="UniProtKB-SubCell"/>
</dbReference>
<evidence type="ECO:0000259" key="17">
    <source>
        <dbReference type="Pfam" id="PF00593"/>
    </source>
</evidence>
<dbReference type="NCBIfam" id="TIGR01783">
    <property type="entry name" value="TonB-siderophor"/>
    <property type="match status" value="1"/>
</dbReference>
<dbReference type="Proteomes" id="UP000318431">
    <property type="component" value="Unassembled WGS sequence"/>
</dbReference>
<evidence type="ECO:0000313" key="20">
    <source>
        <dbReference type="Proteomes" id="UP000318431"/>
    </source>
</evidence>
<keyword evidence="8" id="KW-0408">Iron</keyword>
<keyword evidence="13 14" id="KW-0998">Cell outer membrane</keyword>
<evidence type="ECO:0000256" key="15">
    <source>
        <dbReference type="RuleBase" id="RU003357"/>
    </source>
</evidence>
<proteinExistence type="inferred from homology"/>
<keyword evidence="20" id="KW-1185">Reference proteome</keyword>
<feature type="signal peptide" evidence="16">
    <location>
        <begin position="1"/>
        <end position="31"/>
    </location>
</feature>
<keyword evidence="3 14" id="KW-0813">Transport</keyword>
<keyword evidence="10 15" id="KW-0798">TonB box</keyword>
<evidence type="ECO:0000256" key="7">
    <source>
        <dbReference type="ARBA" id="ARBA00022729"/>
    </source>
</evidence>
<dbReference type="InterPro" id="IPR036942">
    <property type="entry name" value="Beta-barrel_TonB_sf"/>
</dbReference>
<dbReference type="Pfam" id="PF00593">
    <property type="entry name" value="TonB_dep_Rec_b-barrel"/>
    <property type="match status" value="1"/>
</dbReference>
<dbReference type="InterPro" id="IPR000531">
    <property type="entry name" value="Beta-barrel_TonB"/>
</dbReference>
<evidence type="ECO:0000256" key="9">
    <source>
        <dbReference type="ARBA" id="ARBA00023065"/>
    </source>
</evidence>